<dbReference type="RefSeq" id="WP_069583973.1">
    <property type="nucleotide sequence ID" value="NZ_LMVM01000040.1"/>
</dbReference>
<dbReference type="Pfam" id="PF01625">
    <property type="entry name" value="PMSR"/>
    <property type="match status" value="1"/>
</dbReference>
<protein>
    <recommendedName>
        <fullName evidence="4">Peptide methionine sulfoxide reductase MsrA</fullName>
        <shortName evidence="4">Protein-methionine-S-oxide reductase</shortName>
        <ecNumber evidence="4">1.8.4.11</ecNumber>
    </recommendedName>
    <alternativeName>
        <fullName evidence="4">Peptide-methionine (S)-S-oxide reductase</fullName>
        <shortName evidence="4">Peptide Met(O) reductase</shortName>
    </alternativeName>
</protein>
<dbReference type="SUPFAM" id="SSF55068">
    <property type="entry name" value="Peptide methionine sulfoxide reductase"/>
    <property type="match status" value="1"/>
</dbReference>
<comment type="caution">
    <text evidence="6">The sequence shown here is derived from an EMBL/GenBank/DDBJ whole genome shotgun (WGS) entry which is preliminary data.</text>
</comment>
<dbReference type="GO" id="GO:0033744">
    <property type="term" value="F:L-methionine:thioredoxin-disulfide S-oxidoreductase activity"/>
    <property type="evidence" value="ECO:0007669"/>
    <property type="project" value="RHEA"/>
</dbReference>
<dbReference type="OrthoDB" id="7150at2157"/>
<evidence type="ECO:0000256" key="1">
    <source>
        <dbReference type="ARBA" id="ARBA00023002"/>
    </source>
</evidence>
<dbReference type="HAMAP" id="MF_01401">
    <property type="entry name" value="MsrA"/>
    <property type="match status" value="1"/>
</dbReference>
<dbReference type="InterPro" id="IPR050162">
    <property type="entry name" value="MsrA_MetSO_reductase"/>
</dbReference>
<keyword evidence="7" id="KW-1185">Reference proteome</keyword>
<dbReference type="Proteomes" id="UP000217784">
    <property type="component" value="Unassembled WGS sequence"/>
</dbReference>
<dbReference type="NCBIfam" id="TIGR00401">
    <property type="entry name" value="msrA"/>
    <property type="match status" value="1"/>
</dbReference>
<dbReference type="PANTHER" id="PTHR42799">
    <property type="entry name" value="MITOCHONDRIAL PEPTIDE METHIONINE SULFOXIDE REDUCTASE"/>
    <property type="match status" value="1"/>
</dbReference>
<evidence type="ECO:0000313" key="7">
    <source>
        <dbReference type="Proteomes" id="UP000217784"/>
    </source>
</evidence>
<comment type="function">
    <text evidence="4">Has an important function as a repair enzyme for proteins that have been inactivated by oxidation. Catalyzes the reversible oxidation-reduction of methionine sulfoxide in proteins to methionine.</text>
</comment>
<proteinExistence type="inferred from homology"/>
<dbReference type="InterPro" id="IPR036509">
    <property type="entry name" value="Met_Sox_Rdtase_MsrA_sf"/>
</dbReference>
<feature type="domain" description="Peptide methionine sulphoxide reductase MsrA" evidence="5">
    <location>
        <begin position="9"/>
        <end position="162"/>
    </location>
</feature>
<reference evidence="6 7" key="1">
    <citation type="journal article" date="2017" name="BMC Genomics">
        <title>Genomic analysis of methanogenic archaea reveals a shift towards energy conservation.</title>
        <authorList>
            <person name="Gilmore S.P."/>
            <person name="Henske J.K."/>
            <person name="Sexton J.A."/>
            <person name="Solomon K.V."/>
            <person name="Seppala S."/>
            <person name="Yoo J.I."/>
            <person name="Huyett L.M."/>
            <person name="Pressman A."/>
            <person name="Cogan J.Z."/>
            <person name="Kivenson V."/>
            <person name="Peng X."/>
            <person name="Tan Y."/>
            <person name="Valentine D.L."/>
            <person name="O'Malley M.A."/>
        </authorList>
    </citation>
    <scope>NUCLEOTIDE SEQUENCE [LARGE SCALE GENOMIC DNA]</scope>
    <source>
        <strain evidence="6 7">M.o.H.</strain>
    </source>
</reference>
<dbReference type="GO" id="GO:0008113">
    <property type="term" value="F:peptide-methionine (S)-S-oxide reductase activity"/>
    <property type="evidence" value="ECO:0007669"/>
    <property type="project" value="UniProtKB-UniRule"/>
</dbReference>
<dbReference type="AlphaFoldDB" id="A0A2A2H0Y6"/>
<dbReference type="Gene3D" id="3.30.1060.10">
    <property type="entry name" value="Peptide methionine sulphoxide reductase MsrA"/>
    <property type="match status" value="1"/>
</dbReference>
<accession>A0A2A2H0Y6</accession>
<name>A0A2A2H0Y6_METBR</name>
<keyword evidence="1 4" id="KW-0560">Oxidoreductase</keyword>
<evidence type="ECO:0000259" key="5">
    <source>
        <dbReference type="Pfam" id="PF01625"/>
    </source>
</evidence>
<evidence type="ECO:0000256" key="4">
    <source>
        <dbReference type="HAMAP-Rule" id="MF_01401"/>
    </source>
</evidence>
<organism evidence="6 7">
    <name type="scientific">Methanobacterium bryantii</name>
    <dbReference type="NCBI Taxonomy" id="2161"/>
    <lineage>
        <taxon>Archaea</taxon>
        <taxon>Methanobacteriati</taxon>
        <taxon>Methanobacteriota</taxon>
        <taxon>Methanomada group</taxon>
        <taxon>Methanobacteria</taxon>
        <taxon>Methanobacteriales</taxon>
        <taxon>Methanobacteriaceae</taxon>
        <taxon>Methanobacterium</taxon>
    </lineage>
</organism>
<comment type="similarity">
    <text evidence="4">Belongs to the MsrA Met sulfoxide reductase family.</text>
</comment>
<dbReference type="PANTHER" id="PTHR42799:SF2">
    <property type="entry name" value="MITOCHONDRIAL PEPTIDE METHIONINE SULFOXIDE REDUCTASE"/>
    <property type="match status" value="1"/>
</dbReference>
<evidence type="ECO:0000256" key="2">
    <source>
        <dbReference type="ARBA" id="ARBA00047806"/>
    </source>
</evidence>
<dbReference type="InterPro" id="IPR002569">
    <property type="entry name" value="Met_Sox_Rdtase_MsrA_dom"/>
</dbReference>
<comment type="catalytic activity">
    <reaction evidence="2 4">
        <text>L-methionyl-[protein] + [thioredoxin]-disulfide + H2O = L-methionyl-(S)-S-oxide-[protein] + [thioredoxin]-dithiol</text>
        <dbReference type="Rhea" id="RHEA:14217"/>
        <dbReference type="Rhea" id="RHEA-COMP:10698"/>
        <dbReference type="Rhea" id="RHEA-COMP:10700"/>
        <dbReference type="Rhea" id="RHEA-COMP:12313"/>
        <dbReference type="Rhea" id="RHEA-COMP:12315"/>
        <dbReference type="ChEBI" id="CHEBI:15377"/>
        <dbReference type="ChEBI" id="CHEBI:16044"/>
        <dbReference type="ChEBI" id="CHEBI:29950"/>
        <dbReference type="ChEBI" id="CHEBI:44120"/>
        <dbReference type="ChEBI" id="CHEBI:50058"/>
        <dbReference type="EC" id="1.8.4.11"/>
    </reaction>
</comment>
<dbReference type="EMBL" id="LMVM01000040">
    <property type="protein sequence ID" value="PAV03071.1"/>
    <property type="molecule type" value="Genomic_DNA"/>
</dbReference>
<dbReference type="GO" id="GO:0005737">
    <property type="term" value="C:cytoplasm"/>
    <property type="evidence" value="ECO:0007669"/>
    <property type="project" value="TreeGrafter"/>
</dbReference>
<dbReference type="GO" id="GO:0034599">
    <property type="term" value="P:cellular response to oxidative stress"/>
    <property type="evidence" value="ECO:0007669"/>
    <property type="project" value="TreeGrafter"/>
</dbReference>
<evidence type="ECO:0000256" key="3">
    <source>
        <dbReference type="ARBA" id="ARBA00048782"/>
    </source>
</evidence>
<evidence type="ECO:0000313" key="6">
    <source>
        <dbReference type="EMBL" id="PAV03071.1"/>
    </source>
</evidence>
<comment type="catalytic activity">
    <reaction evidence="3 4">
        <text>[thioredoxin]-disulfide + L-methionine + H2O = L-methionine (S)-S-oxide + [thioredoxin]-dithiol</text>
        <dbReference type="Rhea" id="RHEA:19993"/>
        <dbReference type="Rhea" id="RHEA-COMP:10698"/>
        <dbReference type="Rhea" id="RHEA-COMP:10700"/>
        <dbReference type="ChEBI" id="CHEBI:15377"/>
        <dbReference type="ChEBI" id="CHEBI:29950"/>
        <dbReference type="ChEBI" id="CHEBI:50058"/>
        <dbReference type="ChEBI" id="CHEBI:57844"/>
        <dbReference type="ChEBI" id="CHEBI:58772"/>
        <dbReference type="EC" id="1.8.4.11"/>
    </reaction>
</comment>
<sequence length="164" mass="18945">MENENKYKKAAFAAGCFWGIEETFRITKGVISTAVGYMGGHTENPTYENVCSGRTGHAETVELTYDPSVITYNELLDIFWKIHDPTTLNRQGPDIGEQYRSVIFYYDSEQEKAARASKEELQQSGMYNRDVVTEIVPADKFKFYMAEDYHQQYLKKRGRSSCRF</sequence>
<dbReference type="EC" id="1.8.4.11" evidence="4"/>
<gene>
    <name evidence="4" type="primary">msrA</name>
    <name evidence="6" type="ORF">ASJ80_07310</name>
</gene>
<feature type="active site" evidence="4">
    <location>
        <position position="16"/>
    </location>
</feature>